<dbReference type="AlphaFoldDB" id="A0A9X2FI84"/>
<dbReference type="Pfam" id="PF10882">
    <property type="entry name" value="bPH_5"/>
    <property type="match status" value="1"/>
</dbReference>
<sequence>MENKVSFNDRMVVIVPQGLDKLWAVKANLKIPFEKIKGATIDDGILKELKGFRAPGTSILGVYYAGTFYINGEKTFFNIKRSSEAVVIQLDNYDYDRVIIGVENPRELVDQINRVIQ</sequence>
<evidence type="ECO:0000259" key="1">
    <source>
        <dbReference type="Pfam" id="PF10882"/>
    </source>
</evidence>
<evidence type="ECO:0000313" key="3">
    <source>
        <dbReference type="Proteomes" id="UP001139006"/>
    </source>
</evidence>
<gene>
    <name evidence="2" type="ORF">LB941_01675</name>
</gene>
<reference evidence="2 3" key="1">
    <citation type="journal article" date="2023" name="Int. J. Syst. Evol. Microbiol.">
        <title>Ligilactobacillus ubinensis sp. nov., a novel species isolated from the wild ferment of a durian fruit (Durio zibethinus).</title>
        <authorList>
            <person name="Heng Y.C."/>
            <person name="Menon N."/>
            <person name="Chen B."/>
            <person name="Loo B.Z.L."/>
            <person name="Wong G.W.J."/>
            <person name="Lim A.C.H."/>
            <person name="Silvaraju S."/>
            <person name="Kittelmann S."/>
        </authorList>
    </citation>
    <scope>NUCLEOTIDE SEQUENCE [LARGE SCALE GENOMIC DNA]</scope>
    <source>
        <strain evidence="2 3">WILCCON 0076</strain>
    </source>
</reference>
<dbReference type="EMBL" id="JAIULA010000002">
    <property type="protein sequence ID" value="MCP0886044.1"/>
    <property type="molecule type" value="Genomic_DNA"/>
</dbReference>
<keyword evidence="3" id="KW-1185">Reference proteome</keyword>
<comment type="caution">
    <text evidence="2">The sequence shown here is derived from an EMBL/GenBank/DDBJ whole genome shotgun (WGS) entry which is preliminary data.</text>
</comment>
<dbReference type="InterPro" id="IPR027783">
    <property type="entry name" value="Bacterial_PH-related"/>
</dbReference>
<protein>
    <submittedName>
        <fullName evidence="2">PH domain-containing protein</fullName>
    </submittedName>
</protein>
<name>A0A9X2FI84_9LACO</name>
<proteinExistence type="predicted"/>
<dbReference type="Proteomes" id="UP001139006">
    <property type="component" value="Unassembled WGS sequence"/>
</dbReference>
<evidence type="ECO:0000313" key="2">
    <source>
        <dbReference type="EMBL" id="MCP0886044.1"/>
    </source>
</evidence>
<feature type="domain" description="Bacterial Pleckstrin homology" evidence="1">
    <location>
        <begin position="23"/>
        <end position="115"/>
    </location>
</feature>
<organism evidence="2 3">
    <name type="scientific">Ligilactobacillus ubinensis</name>
    <dbReference type="NCBI Taxonomy" id="2876789"/>
    <lineage>
        <taxon>Bacteria</taxon>
        <taxon>Bacillati</taxon>
        <taxon>Bacillota</taxon>
        <taxon>Bacilli</taxon>
        <taxon>Lactobacillales</taxon>
        <taxon>Lactobacillaceae</taxon>
        <taxon>Ligilactobacillus</taxon>
    </lineage>
</organism>
<dbReference type="RefSeq" id="WP_253358963.1">
    <property type="nucleotide sequence ID" value="NZ_JAIULA010000002.1"/>
</dbReference>
<accession>A0A9X2FI84</accession>